<proteinExistence type="predicted"/>
<sequence length="93" mass="10223">MSFGSQQKRAIGKSHLDTTNCILSRRRDDFISPARCLLVLLSSILFLSLCLSESKAHLSGGAKLSLIKFVRNHFGGVKWTNYFAIVFCGAEGS</sequence>
<name>A0AAV4NJ94_9ARAC</name>
<organism evidence="1 2">
    <name type="scientific">Caerostris darwini</name>
    <dbReference type="NCBI Taxonomy" id="1538125"/>
    <lineage>
        <taxon>Eukaryota</taxon>
        <taxon>Metazoa</taxon>
        <taxon>Ecdysozoa</taxon>
        <taxon>Arthropoda</taxon>
        <taxon>Chelicerata</taxon>
        <taxon>Arachnida</taxon>
        <taxon>Araneae</taxon>
        <taxon>Araneomorphae</taxon>
        <taxon>Entelegynae</taxon>
        <taxon>Araneoidea</taxon>
        <taxon>Araneidae</taxon>
        <taxon>Caerostris</taxon>
    </lineage>
</organism>
<dbReference type="EMBL" id="BPLQ01001716">
    <property type="protein sequence ID" value="GIX84409.1"/>
    <property type="molecule type" value="Genomic_DNA"/>
</dbReference>
<accession>A0AAV4NJ94</accession>
<gene>
    <name evidence="1" type="ORF">CDAR_500861</name>
</gene>
<reference evidence="1 2" key="1">
    <citation type="submission" date="2021-06" db="EMBL/GenBank/DDBJ databases">
        <title>Caerostris darwini draft genome.</title>
        <authorList>
            <person name="Kono N."/>
            <person name="Arakawa K."/>
        </authorList>
    </citation>
    <scope>NUCLEOTIDE SEQUENCE [LARGE SCALE GENOMIC DNA]</scope>
</reference>
<comment type="caution">
    <text evidence="1">The sequence shown here is derived from an EMBL/GenBank/DDBJ whole genome shotgun (WGS) entry which is preliminary data.</text>
</comment>
<evidence type="ECO:0000313" key="2">
    <source>
        <dbReference type="Proteomes" id="UP001054837"/>
    </source>
</evidence>
<protein>
    <submittedName>
        <fullName evidence="1">Uncharacterized protein</fullName>
    </submittedName>
</protein>
<evidence type="ECO:0000313" key="1">
    <source>
        <dbReference type="EMBL" id="GIX84409.1"/>
    </source>
</evidence>
<dbReference type="AlphaFoldDB" id="A0AAV4NJ94"/>
<keyword evidence="2" id="KW-1185">Reference proteome</keyword>
<dbReference type="Proteomes" id="UP001054837">
    <property type="component" value="Unassembled WGS sequence"/>
</dbReference>